<dbReference type="EMBL" id="MU806530">
    <property type="protein sequence ID" value="KAJ3834460.1"/>
    <property type="molecule type" value="Genomic_DNA"/>
</dbReference>
<evidence type="ECO:0000313" key="3">
    <source>
        <dbReference type="Proteomes" id="UP001163846"/>
    </source>
</evidence>
<feature type="region of interest" description="Disordered" evidence="1">
    <location>
        <begin position="1"/>
        <end position="24"/>
    </location>
</feature>
<evidence type="ECO:0000313" key="2">
    <source>
        <dbReference type="EMBL" id="KAJ3834460.1"/>
    </source>
</evidence>
<comment type="caution">
    <text evidence="2">The sequence shown here is derived from an EMBL/GenBank/DDBJ whole genome shotgun (WGS) entry which is preliminary data.</text>
</comment>
<name>A0AA38P1I0_9AGAR</name>
<sequence length="136" mass="16182">MQSRQERIEASPWERGPGWTDEDTRVGKKYAEDFSKLSEEELRQFWNTNSKSDTIYGNTWIATQRKEWKEHRRIMMSSISICHATGEAEQVDTNQYSSHWKIIRDSDDYPDCQKKFKERPSSSKQERKEEKGKGKE</sequence>
<gene>
    <name evidence="2" type="ORF">F5878DRAFT_645115</name>
</gene>
<evidence type="ECO:0000256" key="1">
    <source>
        <dbReference type="SAM" id="MobiDB-lite"/>
    </source>
</evidence>
<accession>A0AA38P1I0</accession>
<proteinExistence type="predicted"/>
<feature type="region of interest" description="Disordered" evidence="1">
    <location>
        <begin position="111"/>
        <end position="136"/>
    </location>
</feature>
<reference evidence="2" key="1">
    <citation type="submission" date="2022-08" db="EMBL/GenBank/DDBJ databases">
        <authorList>
            <consortium name="DOE Joint Genome Institute"/>
            <person name="Min B."/>
            <person name="Riley R."/>
            <person name="Sierra-Patev S."/>
            <person name="Naranjo-Ortiz M."/>
            <person name="Looney B."/>
            <person name="Konkel Z."/>
            <person name="Slot J.C."/>
            <person name="Sakamoto Y."/>
            <person name="Steenwyk J.L."/>
            <person name="Rokas A."/>
            <person name="Carro J."/>
            <person name="Camarero S."/>
            <person name="Ferreira P."/>
            <person name="Molpeceres G."/>
            <person name="Ruiz-Duenas F.J."/>
            <person name="Serrano A."/>
            <person name="Henrissat B."/>
            <person name="Drula E."/>
            <person name="Hughes K.W."/>
            <person name="Mata J.L."/>
            <person name="Ishikawa N.K."/>
            <person name="Vargas-Isla R."/>
            <person name="Ushijima S."/>
            <person name="Smith C.A."/>
            <person name="Ahrendt S."/>
            <person name="Andreopoulos W."/>
            <person name="He G."/>
            <person name="Labutti K."/>
            <person name="Lipzen A."/>
            <person name="Ng V."/>
            <person name="Sandor L."/>
            <person name="Barry K."/>
            <person name="Martinez A.T."/>
            <person name="Xiao Y."/>
            <person name="Gibbons J.G."/>
            <person name="Terashima K."/>
            <person name="Hibbett D.S."/>
            <person name="Grigoriev I.V."/>
        </authorList>
    </citation>
    <scope>NUCLEOTIDE SEQUENCE</scope>
    <source>
        <strain evidence="2">TFB9207</strain>
    </source>
</reference>
<keyword evidence="3" id="KW-1185">Reference proteome</keyword>
<organism evidence="2 3">
    <name type="scientific">Lentinula raphanica</name>
    <dbReference type="NCBI Taxonomy" id="153919"/>
    <lineage>
        <taxon>Eukaryota</taxon>
        <taxon>Fungi</taxon>
        <taxon>Dikarya</taxon>
        <taxon>Basidiomycota</taxon>
        <taxon>Agaricomycotina</taxon>
        <taxon>Agaricomycetes</taxon>
        <taxon>Agaricomycetidae</taxon>
        <taxon>Agaricales</taxon>
        <taxon>Marasmiineae</taxon>
        <taxon>Omphalotaceae</taxon>
        <taxon>Lentinula</taxon>
    </lineage>
</organism>
<dbReference type="Proteomes" id="UP001163846">
    <property type="component" value="Unassembled WGS sequence"/>
</dbReference>
<protein>
    <submittedName>
        <fullName evidence="2">Uncharacterized protein</fullName>
    </submittedName>
</protein>
<dbReference type="AlphaFoldDB" id="A0AA38P1I0"/>